<feature type="transmembrane region" description="Helical" evidence="1">
    <location>
        <begin position="205"/>
        <end position="227"/>
    </location>
</feature>
<protein>
    <submittedName>
        <fullName evidence="2">Uncharacterized protein</fullName>
    </submittedName>
</protein>
<evidence type="ECO:0000256" key="1">
    <source>
        <dbReference type="SAM" id="Phobius"/>
    </source>
</evidence>
<gene>
    <name evidence="2" type="ORF">S12H4_28565</name>
</gene>
<keyword evidence="1" id="KW-0472">Membrane</keyword>
<comment type="caution">
    <text evidence="2">The sequence shown here is derived from an EMBL/GenBank/DDBJ whole genome shotgun (WGS) entry which is preliminary data.</text>
</comment>
<accession>X1TSN3</accession>
<dbReference type="EMBL" id="BARW01016393">
    <property type="protein sequence ID" value="GAI90555.1"/>
    <property type="molecule type" value="Genomic_DNA"/>
</dbReference>
<keyword evidence="1" id="KW-1133">Transmembrane helix</keyword>
<keyword evidence="1" id="KW-0812">Transmembrane</keyword>
<name>X1TSN3_9ZZZZ</name>
<feature type="non-terminal residue" evidence="2">
    <location>
        <position position="1"/>
    </location>
</feature>
<organism evidence="2">
    <name type="scientific">marine sediment metagenome</name>
    <dbReference type="NCBI Taxonomy" id="412755"/>
    <lineage>
        <taxon>unclassified sequences</taxon>
        <taxon>metagenomes</taxon>
        <taxon>ecological metagenomes</taxon>
    </lineage>
</organism>
<reference evidence="2" key="1">
    <citation type="journal article" date="2014" name="Front. Microbiol.">
        <title>High frequency of phylogenetically diverse reductive dehalogenase-homologous genes in deep subseafloor sedimentary metagenomes.</title>
        <authorList>
            <person name="Kawai M."/>
            <person name="Futagami T."/>
            <person name="Toyoda A."/>
            <person name="Takaki Y."/>
            <person name="Nishi S."/>
            <person name="Hori S."/>
            <person name="Arai W."/>
            <person name="Tsubouchi T."/>
            <person name="Morono Y."/>
            <person name="Uchiyama I."/>
            <person name="Ito T."/>
            <person name="Fujiyama A."/>
            <person name="Inagaki F."/>
            <person name="Takami H."/>
        </authorList>
    </citation>
    <scope>NUCLEOTIDE SEQUENCE</scope>
    <source>
        <strain evidence="2">Expedition CK06-06</strain>
    </source>
</reference>
<sequence length="236" mass="26341">WNISSADRQAGLPSVNDPPFELYFKVNNDNSLKSEELVADIEEIICDGIGRCANYEDPGWCNDDTCTICISSIEEKQGAGFCDEEWRDCKCIWEGSEETGVCKDHWASLNTEDPTNPDLPSTIGTCTYTEDAGGETCEEGVEFIGISWTHNWDWGVNDFGSGENPDGGDYVFDEGAWRYDPLKTYLGCTDGFDSIPCPAQIQLPFFGLHSLIVIIALIVLVYIIWNFKKSKSKKKK</sequence>
<dbReference type="AlphaFoldDB" id="X1TSN3"/>
<proteinExistence type="predicted"/>
<evidence type="ECO:0000313" key="2">
    <source>
        <dbReference type="EMBL" id="GAI90555.1"/>
    </source>
</evidence>